<dbReference type="PANTHER" id="PTHR31970">
    <property type="match status" value="1"/>
</dbReference>
<evidence type="ECO:0000313" key="3">
    <source>
        <dbReference type="EMBL" id="GGH89271.1"/>
    </source>
</evidence>
<dbReference type="PANTHER" id="PTHR31970:SF9">
    <property type="entry name" value="MOLYBDATE TRANSPORTER 2"/>
    <property type="match status" value="1"/>
</dbReference>
<keyword evidence="2" id="KW-0812">Transmembrane</keyword>
<accession>A0ABQ2ABV6</accession>
<keyword evidence="4" id="KW-1185">Reference proteome</keyword>
<protein>
    <recommendedName>
        <fullName evidence="5">Transporter</fullName>
    </recommendedName>
</protein>
<feature type="transmembrane region" description="Helical" evidence="2">
    <location>
        <begin position="91"/>
        <end position="110"/>
    </location>
</feature>
<gene>
    <name evidence="3" type="ORF">GCM10011495_32500</name>
</gene>
<feature type="region of interest" description="Disordered" evidence="1">
    <location>
        <begin position="1"/>
        <end position="20"/>
    </location>
</feature>
<feature type="transmembrane region" description="Helical" evidence="2">
    <location>
        <begin position="153"/>
        <end position="171"/>
    </location>
</feature>
<keyword evidence="2" id="KW-0472">Membrane</keyword>
<evidence type="ECO:0000256" key="2">
    <source>
        <dbReference type="SAM" id="Phobius"/>
    </source>
</evidence>
<sequence length="395" mass="41862">MLPSSPIQTEPRPPSRRPPLRFDRNEVAGAFGDLGTDLPLLIGVIAASGVDSAGVLIMFGLMQVFSGLWYRMPMPVQPLKAFAALVIAQKIPGRIIFGGGLAIGISMFFLSVTGLIDALARLVPKPVVRGIQFGLALQLATLALTKYVGSDGAAGYALAAAAFTVTVLLFGNRRWPAALIVIALGVAYALVFKLDLATAERAVGLHLPTWHLPQTADILTGAVLLALPQIPLSLGNSILATRQVVHDHFPERQLSVRQISFTYALMNLVNPFLGGFPVCHGSGGLVGHYAFGARTGGSAVIYGGIFLVMGLFFSQGFAEVVQIFPLPVLGVLLLFEALSLATLLRDISGERRDLLVSLLVGLLCAGLPYGYLVGLLVGTAVYYAMQRGWVGLGKF</sequence>
<proteinExistence type="predicted"/>
<dbReference type="Proteomes" id="UP000637774">
    <property type="component" value="Unassembled WGS sequence"/>
</dbReference>
<dbReference type="InterPro" id="IPR031563">
    <property type="entry name" value="MOT1/MOT2"/>
</dbReference>
<evidence type="ECO:0000313" key="4">
    <source>
        <dbReference type="Proteomes" id="UP000637774"/>
    </source>
</evidence>
<keyword evidence="2" id="KW-1133">Transmembrane helix</keyword>
<feature type="transmembrane region" description="Helical" evidence="2">
    <location>
        <begin position="177"/>
        <end position="196"/>
    </location>
</feature>
<feature type="transmembrane region" description="Helical" evidence="2">
    <location>
        <begin position="40"/>
        <end position="70"/>
    </location>
</feature>
<feature type="transmembrane region" description="Helical" evidence="2">
    <location>
        <begin position="299"/>
        <end position="318"/>
    </location>
</feature>
<name>A0ABQ2ABV6_9BACT</name>
<dbReference type="EMBL" id="BMGY01000039">
    <property type="protein sequence ID" value="GGH89271.1"/>
    <property type="molecule type" value="Genomic_DNA"/>
</dbReference>
<dbReference type="RefSeq" id="WP_188563150.1">
    <property type="nucleotide sequence ID" value="NZ_BMGY01000039.1"/>
</dbReference>
<dbReference type="Pfam" id="PF16983">
    <property type="entry name" value="MFS_MOT1"/>
    <property type="match status" value="2"/>
</dbReference>
<evidence type="ECO:0008006" key="5">
    <source>
        <dbReference type="Google" id="ProtNLM"/>
    </source>
</evidence>
<feature type="transmembrane region" description="Helical" evidence="2">
    <location>
        <begin position="356"/>
        <end position="385"/>
    </location>
</feature>
<evidence type="ECO:0000256" key="1">
    <source>
        <dbReference type="SAM" id="MobiDB-lite"/>
    </source>
</evidence>
<comment type="caution">
    <text evidence="3">The sequence shown here is derived from an EMBL/GenBank/DDBJ whole genome shotgun (WGS) entry which is preliminary data.</text>
</comment>
<organism evidence="3 4">
    <name type="scientific">Hymenobacter frigidus</name>
    <dbReference type="NCBI Taxonomy" id="1524095"/>
    <lineage>
        <taxon>Bacteria</taxon>
        <taxon>Pseudomonadati</taxon>
        <taxon>Bacteroidota</taxon>
        <taxon>Cytophagia</taxon>
        <taxon>Cytophagales</taxon>
        <taxon>Hymenobacteraceae</taxon>
        <taxon>Hymenobacter</taxon>
    </lineage>
</organism>
<feature type="transmembrane region" description="Helical" evidence="2">
    <location>
        <begin position="324"/>
        <end position="344"/>
    </location>
</feature>
<reference evidence="4" key="1">
    <citation type="journal article" date="2019" name="Int. J. Syst. Evol. Microbiol.">
        <title>The Global Catalogue of Microorganisms (GCM) 10K type strain sequencing project: providing services to taxonomists for standard genome sequencing and annotation.</title>
        <authorList>
            <consortium name="The Broad Institute Genomics Platform"/>
            <consortium name="The Broad Institute Genome Sequencing Center for Infectious Disease"/>
            <person name="Wu L."/>
            <person name="Ma J."/>
        </authorList>
    </citation>
    <scope>NUCLEOTIDE SEQUENCE [LARGE SCALE GENOMIC DNA]</scope>
    <source>
        <strain evidence="4">CGMCC 1.14966</strain>
    </source>
</reference>